<dbReference type="InterPro" id="IPR041966">
    <property type="entry name" value="LOTUS-like"/>
</dbReference>
<feature type="domain" description="HTH OST-type" evidence="1">
    <location>
        <begin position="851"/>
        <end position="924"/>
    </location>
</feature>
<dbReference type="Proteomes" id="UP000015103">
    <property type="component" value="Unassembled WGS sequence"/>
</dbReference>
<dbReference type="InterPro" id="IPR025605">
    <property type="entry name" value="OST-HTH/LOTUS_dom"/>
</dbReference>
<dbReference type="PROSITE" id="PS51644">
    <property type="entry name" value="HTH_OST"/>
    <property type="match status" value="4"/>
</dbReference>
<dbReference type="OMA" id="TANDKHE"/>
<dbReference type="HOGENOM" id="CLU_294993_0_0_1"/>
<dbReference type="InterPro" id="IPR035979">
    <property type="entry name" value="RBD_domain_sf"/>
</dbReference>
<dbReference type="Gene3D" id="3.30.70.330">
    <property type="match status" value="1"/>
</dbReference>
<dbReference type="eggNOG" id="ENOG502QUYZ">
    <property type="taxonomic scope" value="Eukaryota"/>
</dbReference>
<feature type="domain" description="HTH OST-type" evidence="1">
    <location>
        <begin position="547"/>
        <end position="623"/>
    </location>
</feature>
<evidence type="ECO:0000313" key="3">
    <source>
        <dbReference type="Proteomes" id="UP000015103"/>
    </source>
</evidence>
<evidence type="ECO:0000259" key="1">
    <source>
        <dbReference type="PROSITE" id="PS51644"/>
    </source>
</evidence>
<evidence type="ECO:0000313" key="2">
    <source>
        <dbReference type="EnsemblMetazoa" id="RPRC013385-PA"/>
    </source>
</evidence>
<dbReference type="Gene3D" id="3.30.420.610">
    <property type="entry name" value="LOTUS domain-like"/>
    <property type="match status" value="3"/>
</dbReference>
<dbReference type="EMBL" id="ACPB03005809">
    <property type="status" value="NOT_ANNOTATED_CDS"/>
    <property type="molecule type" value="Genomic_DNA"/>
</dbReference>
<organism evidence="2 3">
    <name type="scientific">Rhodnius prolixus</name>
    <name type="common">Triatomid bug</name>
    <dbReference type="NCBI Taxonomy" id="13249"/>
    <lineage>
        <taxon>Eukaryota</taxon>
        <taxon>Metazoa</taxon>
        <taxon>Ecdysozoa</taxon>
        <taxon>Arthropoda</taxon>
        <taxon>Hexapoda</taxon>
        <taxon>Insecta</taxon>
        <taxon>Pterygota</taxon>
        <taxon>Neoptera</taxon>
        <taxon>Paraneoptera</taxon>
        <taxon>Hemiptera</taxon>
        <taxon>Heteroptera</taxon>
        <taxon>Panheteroptera</taxon>
        <taxon>Cimicomorpha</taxon>
        <taxon>Reduviidae</taxon>
        <taxon>Triatominae</taxon>
        <taxon>Rhodnius</taxon>
    </lineage>
</organism>
<protein>
    <recommendedName>
        <fullName evidence="1">HTH OST-type domain-containing protein</fullName>
    </recommendedName>
</protein>
<dbReference type="Pfam" id="PF19687">
    <property type="entry name" value="MARF1_LOTUS"/>
    <property type="match status" value="1"/>
</dbReference>
<proteinExistence type="predicted"/>
<accession>T1IAR4</accession>
<dbReference type="GO" id="GO:0003676">
    <property type="term" value="F:nucleic acid binding"/>
    <property type="evidence" value="ECO:0007669"/>
    <property type="project" value="InterPro"/>
</dbReference>
<dbReference type="AlphaFoldDB" id="T1IAR4"/>
<name>T1IAR4_RHOPR</name>
<reference evidence="2" key="1">
    <citation type="submission" date="2015-05" db="UniProtKB">
        <authorList>
            <consortium name="EnsemblMetazoa"/>
        </authorList>
    </citation>
    <scope>IDENTIFICATION</scope>
</reference>
<dbReference type="STRING" id="13249.T1IAR4"/>
<feature type="domain" description="HTH OST-type" evidence="1">
    <location>
        <begin position="633"/>
        <end position="707"/>
    </location>
</feature>
<dbReference type="CDD" id="cd12256">
    <property type="entry name" value="RRM2_LKAP"/>
    <property type="match status" value="1"/>
</dbReference>
<dbReference type="EnsemblMetazoa" id="RPRC013385-RA">
    <property type="protein sequence ID" value="RPRC013385-PA"/>
    <property type="gene ID" value="RPRC013385"/>
</dbReference>
<dbReference type="Pfam" id="PF12872">
    <property type="entry name" value="OST-HTH"/>
    <property type="match status" value="4"/>
</dbReference>
<dbReference type="VEuPathDB" id="VectorBase:RPRC013385"/>
<sequence length="1027" mass="116468">MDIWGKHQLPNLLTNQENINTNLRSVEKSFFDDNWIDFGKVDKLSQRNRSILAVKNDKDVDNLFEKRTFLPSAVPEEYDWGIHNISFTDSKEIKDTEHLNGRTSISPNQQPLYRISPESGWNAAKNVGLFRKCRTPSPYMLNHKGNSSSSNVNVNRKNVLLSDGADRDKTFKPIPFTSNTPGNTPVELHVTNLDQSIDAIDIKKILLAIFGEHVMVLHVSVFVQSDGIIAAYVKVPSIQDAQYAISQLHRRKIGHKKIIISYGHSGQPHSPQFIRWQVVSLLKEVPGLKLPLFKFLEMFESRYVTTISVSDLYRLKDVCVITDESSGRMVSLHSNHRNTPSPCLTLTQDVEPYCMKHYKVRQCPNKGWAEQEVPPLPNVLVSLPMFSANLLHLLATHNNVLPLASFCDCYNAECESLTISEAGVPLEHLVTCVHNVDLALANGVKYLKPSATANDKHEDSSVAVSPSLANVLNLFGRELVDLLKTQMHCQLLFNRFIPAYHHHFGRQCRVADYGFTKLIDLLEALPNIIQVIGEGNKRIVTLSHRAQIRRFTSDLLRALKTQPYKRMTLSELPGVFERVLGKPFDPVDYGLSFLIDLVDQLSKTTVQVIPAEQEDDFVLAIPKREQTPCEIERTKQFAKEVIELLGHAPQCSILFNKFIPAYHHHYGHQCRVADFGFTKLIELFEAIPDIVKLEEDIEGERRVILTQCEKLRVLGEQICDLVTPCCPPGLPLSSLETTFLWQFGYSLKPDVYCAKSIEQLVLNLQTIKLVDSDIGKMIVPVEEALIKHLTDKVKRLLISSDEGRMAYSQMICSFNAVHEKYIQPDNLLILIPEAVQVDVKEENEIFIKLTPLYQLARRISIILAKNEGRLTISSLENAYFREHQQSIHPNDLGYSNLQSLLAALPEILVLRGKGLRRVVLLNKEILQKKYTFSNENSSELQIFSKTSEFVSLKSSLKENNNDNGINLCESEKNANKISLKRSGLFGTDSETTIDFNLEPRNVQERSSFPKIRRIRLAAQFENPIDLN</sequence>
<dbReference type="InParanoid" id="T1IAR4"/>
<keyword evidence="3" id="KW-1185">Reference proteome</keyword>
<dbReference type="InterPro" id="IPR034191">
    <property type="entry name" value="MARF1_RRM2"/>
</dbReference>
<feature type="domain" description="HTH OST-type" evidence="1">
    <location>
        <begin position="471"/>
        <end position="546"/>
    </location>
</feature>
<dbReference type="SUPFAM" id="SSF54928">
    <property type="entry name" value="RNA-binding domain, RBD"/>
    <property type="match status" value="1"/>
</dbReference>
<dbReference type="InterPro" id="IPR045602">
    <property type="entry name" value="MARF1_LOTUS"/>
</dbReference>
<dbReference type="InterPro" id="IPR012677">
    <property type="entry name" value="Nucleotide-bd_a/b_plait_sf"/>
</dbReference>